<name>A0ABW9YVZ3_9HYPH</name>
<accession>A0ABW9YVZ3</accession>
<dbReference type="Proteomes" id="UP000818323">
    <property type="component" value="Unassembled WGS sequence"/>
</dbReference>
<gene>
    <name evidence="1" type="ORF">GR303_09370</name>
</gene>
<protein>
    <recommendedName>
        <fullName evidence="3">Secreted protein</fullName>
    </recommendedName>
</protein>
<organism evidence="1 2">
    <name type="scientific">Microvirga arsenatis</name>
    <dbReference type="NCBI Taxonomy" id="2692265"/>
    <lineage>
        <taxon>Bacteria</taxon>
        <taxon>Pseudomonadati</taxon>
        <taxon>Pseudomonadota</taxon>
        <taxon>Alphaproteobacteria</taxon>
        <taxon>Hyphomicrobiales</taxon>
        <taxon>Methylobacteriaceae</taxon>
        <taxon>Microvirga</taxon>
    </lineage>
</organism>
<dbReference type="RefSeq" id="WP_161722192.1">
    <property type="nucleotide sequence ID" value="NZ_JAAAXI010000003.1"/>
</dbReference>
<evidence type="ECO:0008006" key="3">
    <source>
        <dbReference type="Google" id="ProtNLM"/>
    </source>
</evidence>
<comment type="caution">
    <text evidence="1">The sequence shown here is derived from an EMBL/GenBank/DDBJ whole genome shotgun (WGS) entry which is preliminary data.</text>
</comment>
<reference evidence="1 2" key="1">
    <citation type="submission" date="2020-01" db="EMBL/GenBank/DDBJ databases">
        <title>Microvirga sp. nov., an arsenate reduction bacterium isolated from Tibet hotspring sediments.</title>
        <authorList>
            <person name="Yuan C.-G."/>
        </authorList>
    </citation>
    <scope>NUCLEOTIDE SEQUENCE [LARGE SCALE GENOMIC DNA]</scope>
    <source>
        <strain evidence="1 2">SYSU G3D203</strain>
    </source>
</reference>
<evidence type="ECO:0000313" key="1">
    <source>
        <dbReference type="EMBL" id="NBJ24564.1"/>
    </source>
</evidence>
<keyword evidence="2" id="KW-1185">Reference proteome</keyword>
<evidence type="ECO:0000313" key="2">
    <source>
        <dbReference type="Proteomes" id="UP000818323"/>
    </source>
</evidence>
<dbReference type="EMBL" id="JAAAXJ010000004">
    <property type="protein sequence ID" value="NBJ24564.1"/>
    <property type="molecule type" value="Genomic_DNA"/>
</dbReference>
<sequence length="90" mass="10055">MYDYILVYYMLTAMTAAPVAGQPLRNLPRPDAWSRVAAVSVNERFGSLDSCRQRIESIRYRVAQTNVPSERFELDCHPVPRSGGQAIPAG</sequence>
<proteinExistence type="predicted"/>